<sequence>MNMGGSGFSLHQAAFMYFESPLINSLPTCDRVEGCSRSLLNS</sequence>
<dbReference type="EMBL" id="CAMGYJ010000006">
    <property type="protein sequence ID" value="CAI0431991.1"/>
    <property type="molecule type" value="Genomic_DNA"/>
</dbReference>
<protein>
    <submittedName>
        <fullName evidence="1">Uncharacterized protein</fullName>
    </submittedName>
</protein>
<dbReference type="AlphaFoldDB" id="A0AAV0LCL1"/>
<reference evidence="1" key="1">
    <citation type="submission" date="2022-08" db="EMBL/GenBank/DDBJ databases">
        <authorList>
            <person name="Gutierrez-Valencia J."/>
        </authorList>
    </citation>
    <scope>NUCLEOTIDE SEQUENCE</scope>
</reference>
<name>A0AAV0LCL1_9ROSI</name>
<dbReference type="Proteomes" id="UP001154282">
    <property type="component" value="Unassembled WGS sequence"/>
</dbReference>
<gene>
    <name evidence="1" type="ORF">LITE_LOCUS23237</name>
</gene>
<organism evidence="1 2">
    <name type="scientific">Linum tenue</name>
    <dbReference type="NCBI Taxonomy" id="586396"/>
    <lineage>
        <taxon>Eukaryota</taxon>
        <taxon>Viridiplantae</taxon>
        <taxon>Streptophyta</taxon>
        <taxon>Embryophyta</taxon>
        <taxon>Tracheophyta</taxon>
        <taxon>Spermatophyta</taxon>
        <taxon>Magnoliopsida</taxon>
        <taxon>eudicotyledons</taxon>
        <taxon>Gunneridae</taxon>
        <taxon>Pentapetalae</taxon>
        <taxon>rosids</taxon>
        <taxon>fabids</taxon>
        <taxon>Malpighiales</taxon>
        <taxon>Linaceae</taxon>
        <taxon>Linum</taxon>
    </lineage>
</organism>
<proteinExistence type="predicted"/>
<keyword evidence="2" id="KW-1185">Reference proteome</keyword>
<evidence type="ECO:0000313" key="1">
    <source>
        <dbReference type="EMBL" id="CAI0431991.1"/>
    </source>
</evidence>
<evidence type="ECO:0000313" key="2">
    <source>
        <dbReference type="Proteomes" id="UP001154282"/>
    </source>
</evidence>
<accession>A0AAV0LCL1</accession>
<comment type="caution">
    <text evidence="1">The sequence shown here is derived from an EMBL/GenBank/DDBJ whole genome shotgun (WGS) entry which is preliminary data.</text>
</comment>